<protein>
    <submittedName>
        <fullName evidence="3">Uncharacterized protein</fullName>
    </submittedName>
</protein>
<dbReference type="AlphaFoldDB" id="A0AAD4QUR7"/>
<gene>
    <name evidence="3" type="ORF">DdX_22465</name>
</gene>
<name>A0AAD4QUR7_9BILA</name>
<evidence type="ECO:0000256" key="2">
    <source>
        <dbReference type="SAM" id="Phobius"/>
    </source>
</evidence>
<organism evidence="3 4">
    <name type="scientific">Ditylenchus destructor</name>
    <dbReference type="NCBI Taxonomy" id="166010"/>
    <lineage>
        <taxon>Eukaryota</taxon>
        <taxon>Metazoa</taxon>
        <taxon>Ecdysozoa</taxon>
        <taxon>Nematoda</taxon>
        <taxon>Chromadorea</taxon>
        <taxon>Rhabditida</taxon>
        <taxon>Tylenchina</taxon>
        <taxon>Tylenchomorpha</taxon>
        <taxon>Sphaerularioidea</taxon>
        <taxon>Anguinidae</taxon>
        <taxon>Anguininae</taxon>
        <taxon>Ditylenchus</taxon>
    </lineage>
</organism>
<evidence type="ECO:0000313" key="4">
    <source>
        <dbReference type="Proteomes" id="UP001201812"/>
    </source>
</evidence>
<feature type="transmembrane region" description="Helical" evidence="2">
    <location>
        <begin position="63"/>
        <end position="81"/>
    </location>
</feature>
<dbReference type="GO" id="GO:0019825">
    <property type="term" value="F:oxygen binding"/>
    <property type="evidence" value="ECO:0007669"/>
    <property type="project" value="InterPro"/>
</dbReference>
<keyword evidence="4" id="KW-1185">Reference proteome</keyword>
<keyword evidence="2" id="KW-0812">Transmembrane</keyword>
<reference evidence="3" key="1">
    <citation type="submission" date="2022-01" db="EMBL/GenBank/DDBJ databases">
        <title>Genome Sequence Resource for Two Populations of Ditylenchus destructor, the Migratory Endoparasitic Phytonematode.</title>
        <authorList>
            <person name="Zhang H."/>
            <person name="Lin R."/>
            <person name="Xie B."/>
        </authorList>
    </citation>
    <scope>NUCLEOTIDE SEQUENCE</scope>
    <source>
        <strain evidence="3">BazhouSP</strain>
    </source>
</reference>
<keyword evidence="2" id="KW-1133">Transmembrane helix</keyword>
<proteinExistence type="predicted"/>
<evidence type="ECO:0000256" key="1">
    <source>
        <dbReference type="SAM" id="MobiDB-lite"/>
    </source>
</evidence>
<comment type="caution">
    <text evidence="3">The sequence shown here is derived from an EMBL/GenBank/DDBJ whole genome shotgun (WGS) entry which is preliminary data.</text>
</comment>
<dbReference type="Proteomes" id="UP001201812">
    <property type="component" value="Unassembled WGS sequence"/>
</dbReference>
<sequence>MIVQDDLVNNQLYAILAHLIPDIIFRAPTPIVLIAFLTVRTLQICSRRTVGSQTIQHASRVPYLLTLLNAKFILCNTLYVFNTFLLEVLGYGGKTSAQQSELEMTQYIRSLYLTDFSNLGLAVHSATNWLIFYHWPRLRSRRQKKISNLTMTSNATSKATVLDVENVEELLQRFIPIKYTAATNILTSLCAHSNHLAKALIGSEMQNGHDNDAKNGFLEREDFAKNTIIQKHAIILGDTLENILRSLVSKSSITEWRDVCRSLGYRYHKINLHCSAEHWKMIRVILVQSIGHNSGSRWQNAKVHQSSMTNVQRTMAKVFNYSLREMKSGALCAMVDRAHKQVRLQRSAGDLNESKLFMHCDSLNDREAHERSLSPKRHNSDISRRRNSEVKRVLLRSCESLSLIIPRAESMDATSTVTDATTTVTDSRRSTDVIVETRLTSNGTLSNGKTITKPNWEMKSCITSENGHVLSDI</sequence>
<feature type="region of interest" description="Disordered" evidence="1">
    <location>
        <begin position="367"/>
        <end position="386"/>
    </location>
</feature>
<dbReference type="GO" id="GO:0020037">
    <property type="term" value="F:heme binding"/>
    <property type="evidence" value="ECO:0007669"/>
    <property type="project" value="InterPro"/>
</dbReference>
<dbReference type="Gene3D" id="1.10.490.10">
    <property type="entry name" value="Globins"/>
    <property type="match status" value="1"/>
</dbReference>
<keyword evidence="2" id="KW-0472">Membrane</keyword>
<dbReference type="EMBL" id="JAKKPZ010001202">
    <property type="protein sequence ID" value="KAI1690466.1"/>
    <property type="molecule type" value="Genomic_DNA"/>
</dbReference>
<accession>A0AAD4QUR7</accession>
<feature type="transmembrane region" description="Helical" evidence="2">
    <location>
        <begin position="23"/>
        <end position="42"/>
    </location>
</feature>
<evidence type="ECO:0000313" key="3">
    <source>
        <dbReference type="EMBL" id="KAI1690466.1"/>
    </source>
</evidence>
<dbReference type="InterPro" id="IPR012292">
    <property type="entry name" value="Globin/Proto"/>
</dbReference>